<dbReference type="SMART" id="SM00347">
    <property type="entry name" value="HTH_MARR"/>
    <property type="match status" value="1"/>
</dbReference>
<feature type="domain" description="HTH marR-type" evidence="4">
    <location>
        <begin position="9"/>
        <end position="144"/>
    </location>
</feature>
<dbReference type="GO" id="GO:0003677">
    <property type="term" value="F:DNA binding"/>
    <property type="evidence" value="ECO:0007669"/>
    <property type="project" value="UniProtKB-KW"/>
</dbReference>
<dbReference type="GO" id="GO:0003700">
    <property type="term" value="F:DNA-binding transcription factor activity"/>
    <property type="evidence" value="ECO:0007669"/>
    <property type="project" value="InterPro"/>
</dbReference>
<dbReference type="InterPro" id="IPR036388">
    <property type="entry name" value="WH-like_DNA-bd_sf"/>
</dbReference>
<sequence>MSKADLELKDVIFFSIDQCLKRLRSYSTRTFANAGFDLTVDQWLVLKRVFDSNGEVNQTDIAEMLGKDGASVTRILDLLVKKDLLFRQMNEVDRRKFDLVMTPKGNTYIQELTPLVQSIRATALSNVSEAEVLVLRSVLEKIAANMQ</sequence>
<accession>F4KRP0</accession>
<dbReference type="OrthoDB" id="5327581at2"/>
<evidence type="ECO:0000259" key="4">
    <source>
        <dbReference type="PROSITE" id="PS50995"/>
    </source>
</evidence>
<dbReference type="Gene3D" id="1.10.10.10">
    <property type="entry name" value="Winged helix-like DNA-binding domain superfamily/Winged helix DNA-binding domain"/>
    <property type="match status" value="1"/>
</dbReference>
<keyword evidence="6" id="KW-1185">Reference proteome</keyword>
<dbReference type="STRING" id="760192.Halhy_1131"/>
<dbReference type="HOGENOM" id="CLU_083287_18_6_10"/>
<evidence type="ECO:0000256" key="2">
    <source>
        <dbReference type="ARBA" id="ARBA00023125"/>
    </source>
</evidence>
<evidence type="ECO:0000313" key="5">
    <source>
        <dbReference type="EMBL" id="AEE49029.1"/>
    </source>
</evidence>
<dbReference type="Proteomes" id="UP000008461">
    <property type="component" value="Chromosome"/>
</dbReference>
<reference evidence="5 6" key="1">
    <citation type="journal article" date="2011" name="Stand. Genomic Sci.">
        <title>Complete genome sequence of Haliscomenobacter hydrossis type strain (O).</title>
        <authorList>
            <consortium name="US DOE Joint Genome Institute (JGI-PGF)"/>
            <person name="Daligault H."/>
            <person name="Lapidus A."/>
            <person name="Zeytun A."/>
            <person name="Nolan M."/>
            <person name="Lucas S."/>
            <person name="Del Rio T.G."/>
            <person name="Tice H."/>
            <person name="Cheng J.F."/>
            <person name="Tapia R."/>
            <person name="Han C."/>
            <person name="Goodwin L."/>
            <person name="Pitluck S."/>
            <person name="Liolios K."/>
            <person name="Pagani I."/>
            <person name="Ivanova N."/>
            <person name="Huntemann M."/>
            <person name="Mavromatis K."/>
            <person name="Mikhailova N."/>
            <person name="Pati A."/>
            <person name="Chen A."/>
            <person name="Palaniappan K."/>
            <person name="Land M."/>
            <person name="Hauser L."/>
            <person name="Brambilla E.M."/>
            <person name="Rohde M."/>
            <person name="Verbarg S."/>
            <person name="Goker M."/>
            <person name="Bristow J."/>
            <person name="Eisen J.A."/>
            <person name="Markowitz V."/>
            <person name="Hugenholtz P."/>
            <person name="Kyrpides N.C."/>
            <person name="Klenk H.P."/>
            <person name="Woyke T."/>
        </authorList>
    </citation>
    <scope>NUCLEOTIDE SEQUENCE [LARGE SCALE GENOMIC DNA]</scope>
    <source>
        <strain evidence="6">ATCC 27775 / DSM 1100 / LMG 10767 / O</strain>
    </source>
</reference>
<keyword evidence="2" id="KW-0238">DNA-binding</keyword>
<dbReference type="PRINTS" id="PR00598">
    <property type="entry name" value="HTHMARR"/>
</dbReference>
<dbReference type="AlphaFoldDB" id="F4KRP0"/>
<dbReference type="SUPFAM" id="SSF46785">
    <property type="entry name" value="Winged helix' DNA-binding domain"/>
    <property type="match status" value="1"/>
</dbReference>
<dbReference type="InterPro" id="IPR000835">
    <property type="entry name" value="HTH_MarR-typ"/>
</dbReference>
<dbReference type="eggNOG" id="COG1846">
    <property type="taxonomic scope" value="Bacteria"/>
</dbReference>
<dbReference type="EMBL" id="CP002691">
    <property type="protein sequence ID" value="AEE49029.1"/>
    <property type="molecule type" value="Genomic_DNA"/>
</dbReference>
<dbReference type="GO" id="GO:0006950">
    <property type="term" value="P:response to stress"/>
    <property type="evidence" value="ECO:0007669"/>
    <property type="project" value="TreeGrafter"/>
</dbReference>
<proteinExistence type="predicted"/>
<dbReference type="PANTHER" id="PTHR33164:SF43">
    <property type="entry name" value="HTH-TYPE TRANSCRIPTIONAL REPRESSOR YETL"/>
    <property type="match status" value="1"/>
</dbReference>
<organism evidence="5 6">
    <name type="scientific">Haliscomenobacter hydrossis (strain ATCC 27775 / DSM 1100 / LMG 10767 / O)</name>
    <dbReference type="NCBI Taxonomy" id="760192"/>
    <lineage>
        <taxon>Bacteria</taxon>
        <taxon>Pseudomonadati</taxon>
        <taxon>Bacteroidota</taxon>
        <taxon>Saprospiria</taxon>
        <taxon>Saprospirales</taxon>
        <taxon>Haliscomenobacteraceae</taxon>
        <taxon>Haliscomenobacter</taxon>
    </lineage>
</organism>
<dbReference type="InterPro" id="IPR023187">
    <property type="entry name" value="Tscrpt_reg_MarR-type_CS"/>
</dbReference>
<keyword evidence="1" id="KW-0805">Transcription regulation</keyword>
<keyword evidence="3" id="KW-0804">Transcription</keyword>
<dbReference type="PROSITE" id="PS01117">
    <property type="entry name" value="HTH_MARR_1"/>
    <property type="match status" value="1"/>
</dbReference>
<dbReference type="Pfam" id="PF12802">
    <property type="entry name" value="MarR_2"/>
    <property type="match status" value="1"/>
</dbReference>
<dbReference type="RefSeq" id="WP_013763584.1">
    <property type="nucleotide sequence ID" value="NC_015510.1"/>
</dbReference>
<dbReference type="InterPro" id="IPR039422">
    <property type="entry name" value="MarR/SlyA-like"/>
</dbReference>
<reference key="2">
    <citation type="submission" date="2011-04" db="EMBL/GenBank/DDBJ databases">
        <title>Complete sequence of chromosome of Haliscomenobacter hydrossis DSM 1100.</title>
        <authorList>
            <consortium name="US DOE Joint Genome Institute (JGI-PGF)"/>
            <person name="Lucas S."/>
            <person name="Han J."/>
            <person name="Lapidus A."/>
            <person name="Bruce D."/>
            <person name="Goodwin L."/>
            <person name="Pitluck S."/>
            <person name="Peters L."/>
            <person name="Kyrpides N."/>
            <person name="Mavromatis K."/>
            <person name="Ivanova N."/>
            <person name="Ovchinnikova G."/>
            <person name="Pagani I."/>
            <person name="Daligault H."/>
            <person name="Detter J.C."/>
            <person name="Han C."/>
            <person name="Land M."/>
            <person name="Hauser L."/>
            <person name="Markowitz V."/>
            <person name="Cheng J.-F."/>
            <person name="Hugenholtz P."/>
            <person name="Woyke T."/>
            <person name="Wu D."/>
            <person name="Verbarg S."/>
            <person name="Frueling A."/>
            <person name="Brambilla E."/>
            <person name="Klenk H.-P."/>
            <person name="Eisen J.A."/>
        </authorList>
    </citation>
    <scope>NUCLEOTIDE SEQUENCE</scope>
    <source>
        <strain>DSM 1100</strain>
    </source>
</reference>
<protein>
    <submittedName>
        <fullName evidence="5">Transcriptional regulator, MarR family</fullName>
    </submittedName>
</protein>
<dbReference type="InterPro" id="IPR036390">
    <property type="entry name" value="WH_DNA-bd_sf"/>
</dbReference>
<dbReference type="KEGG" id="hhy:Halhy_1131"/>
<evidence type="ECO:0000256" key="1">
    <source>
        <dbReference type="ARBA" id="ARBA00023015"/>
    </source>
</evidence>
<evidence type="ECO:0000256" key="3">
    <source>
        <dbReference type="ARBA" id="ARBA00023163"/>
    </source>
</evidence>
<gene>
    <name evidence="5" type="ordered locus">Halhy_1131</name>
</gene>
<dbReference type="PROSITE" id="PS50995">
    <property type="entry name" value="HTH_MARR_2"/>
    <property type="match status" value="1"/>
</dbReference>
<dbReference type="PANTHER" id="PTHR33164">
    <property type="entry name" value="TRANSCRIPTIONAL REGULATOR, MARR FAMILY"/>
    <property type="match status" value="1"/>
</dbReference>
<name>F4KRP0_HALH1</name>
<evidence type="ECO:0000313" key="6">
    <source>
        <dbReference type="Proteomes" id="UP000008461"/>
    </source>
</evidence>